<dbReference type="STRING" id="28189.CCYN74_110088"/>
<dbReference type="RefSeq" id="WP_082023141.1">
    <property type="nucleotide sequence ID" value="NZ_CDOD01000004.1"/>
</dbReference>
<keyword evidence="1" id="KW-1133">Transmembrane helix</keyword>
<dbReference type="GO" id="GO:0015035">
    <property type="term" value="F:protein-disulfide reductase activity"/>
    <property type="evidence" value="ECO:0007669"/>
    <property type="project" value="InterPro"/>
</dbReference>
<organism evidence="2 3">
    <name type="scientific">Capnocytophaga cynodegmi</name>
    <dbReference type="NCBI Taxonomy" id="28189"/>
    <lineage>
        <taxon>Bacteria</taxon>
        <taxon>Pseudomonadati</taxon>
        <taxon>Bacteroidota</taxon>
        <taxon>Flavobacteriia</taxon>
        <taxon>Flavobacteriales</taxon>
        <taxon>Flavobacteriaceae</taxon>
        <taxon>Capnocytophaga</taxon>
    </lineage>
</organism>
<evidence type="ECO:0000313" key="2">
    <source>
        <dbReference type="EMBL" id="CEN32873.1"/>
    </source>
</evidence>
<dbReference type="InterPro" id="IPR052927">
    <property type="entry name" value="DCC_oxidoreductase"/>
</dbReference>
<name>A0A0B7H5H7_9FLAO</name>
<dbReference type="Proteomes" id="UP000038055">
    <property type="component" value="Unassembled WGS sequence"/>
</dbReference>
<gene>
    <name evidence="2" type="ORF">CCYN2B_120143</name>
</gene>
<dbReference type="PANTHER" id="PTHR33639:SF2">
    <property type="entry name" value="DUF393 DOMAIN-CONTAINING PROTEIN"/>
    <property type="match status" value="1"/>
</dbReference>
<accession>A0A0B7H5H7</accession>
<keyword evidence="1" id="KW-0812">Transmembrane</keyword>
<dbReference type="EMBL" id="CDOD01000004">
    <property type="protein sequence ID" value="CEN32873.1"/>
    <property type="molecule type" value="Genomic_DNA"/>
</dbReference>
<dbReference type="InterPro" id="IPR007263">
    <property type="entry name" value="DCC1-like"/>
</dbReference>
<sequence>MNDSILIFDGDCMFCNRMAYFLVKADKKDCFKFVSSTSEKGKQIIEENNLREIVDKTVIVRVEEKFYFKSQAVYHFLKISKTFPVFRFLIWIFPTFLTDFFYDIIARNRKEIIKSKCPVPKPEIRRKFL</sequence>
<protein>
    <submittedName>
        <fullName evidence="2">Putative thiol-disulfide oxidoreductase</fullName>
    </submittedName>
</protein>
<dbReference type="Pfam" id="PF04134">
    <property type="entry name" value="DCC1-like"/>
    <property type="match status" value="1"/>
</dbReference>
<reference evidence="3" key="1">
    <citation type="submission" date="2015-01" db="EMBL/GenBank/DDBJ databases">
        <authorList>
            <person name="MANFREDI Pablo"/>
        </authorList>
    </citation>
    <scope>NUCLEOTIDE SEQUENCE [LARGE SCALE GENOMIC DNA]</scope>
    <source>
        <strain evidence="3">Ccyn2B</strain>
    </source>
</reference>
<feature type="transmembrane region" description="Helical" evidence="1">
    <location>
        <begin position="85"/>
        <end position="106"/>
    </location>
</feature>
<keyword evidence="1" id="KW-0472">Membrane</keyword>
<dbReference type="AlphaFoldDB" id="A0A0B7H5H7"/>
<evidence type="ECO:0000256" key="1">
    <source>
        <dbReference type="SAM" id="Phobius"/>
    </source>
</evidence>
<dbReference type="PANTHER" id="PTHR33639">
    <property type="entry name" value="THIOL-DISULFIDE OXIDOREDUCTASE DCC"/>
    <property type="match status" value="1"/>
</dbReference>
<evidence type="ECO:0000313" key="3">
    <source>
        <dbReference type="Proteomes" id="UP000038055"/>
    </source>
</evidence>
<keyword evidence="3" id="KW-1185">Reference proteome</keyword>
<proteinExistence type="predicted"/>
<dbReference type="eggNOG" id="COG3011">
    <property type="taxonomic scope" value="Bacteria"/>
</dbReference>